<evidence type="ECO:0000256" key="6">
    <source>
        <dbReference type="SAM" id="MobiDB-lite"/>
    </source>
</evidence>
<evidence type="ECO:0000313" key="8">
    <source>
        <dbReference type="Proteomes" id="UP000271241"/>
    </source>
</evidence>
<evidence type="ECO:0000256" key="3">
    <source>
        <dbReference type="ARBA" id="ARBA00022603"/>
    </source>
</evidence>
<feature type="compositionally biased region" description="Basic and acidic residues" evidence="6">
    <location>
        <begin position="15"/>
        <end position="35"/>
    </location>
</feature>
<dbReference type="PANTHER" id="PTHR12303:SF6">
    <property type="entry name" value="CARNOSINE N-METHYLTRANSFERASE"/>
    <property type="match status" value="1"/>
</dbReference>
<dbReference type="PANTHER" id="PTHR12303">
    <property type="entry name" value="CARNOSINE N-METHYLTRANSFERASE"/>
    <property type="match status" value="1"/>
</dbReference>
<comment type="similarity">
    <text evidence="1">Belongs to the carnosine N-methyltransferase family.</text>
</comment>
<sequence>MEEDARIPSEPQAWDDERHYHGHEHGHGHGHDHGGQDAANQLAERRVLQRALAAFVGYRRHAQATNQRRKNEWMLVPAGHRALLPDYAAELEAVDQAIEKNAQFLALVASNALMFADPDDQHAMLAQSAAEHGRPLVRESDMDKVNSTLKQAVRDWTAEGKEERDATYAPIMAALAEQYGDMAPENRAQIRVLVPGAGLGRLAYDIAKAGYSCQGNEFSYHMLFMSSYLLNRVEAAKQHIIYPFIHSFSNIVSKRDILTPVGVPDVLPGGLPHNVDFSMVAGDFLEVYADKDQQESWDCVATCYFIDTAHNIIEYMDTVRSILKPGGLWINYGPLLYHWEGTPGERSIELSLEQVKQVACKMGFTIESERMHTSTYAANPQAMLKYAYNCGFFVARKSASVPAETGVDPAPAV</sequence>
<dbReference type="GO" id="GO:0030735">
    <property type="term" value="F:carnosine N-methyltransferase activity"/>
    <property type="evidence" value="ECO:0007669"/>
    <property type="project" value="UniProtKB-EC"/>
</dbReference>
<dbReference type="Proteomes" id="UP000271241">
    <property type="component" value="Unassembled WGS sequence"/>
</dbReference>
<dbReference type="SUPFAM" id="SSF53335">
    <property type="entry name" value="S-adenosyl-L-methionine-dependent methyltransferases"/>
    <property type="match status" value="1"/>
</dbReference>
<dbReference type="SMART" id="SM01296">
    <property type="entry name" value="N2227"/>
    <property type="match status" value="1"/>
</dbReference>
<dbReference type="EC" id="2.1.1.22" evidence="2"/>
<reference evidence="8" key="1">
    <citation type="journal article" date="2018" name="Nat. Microbiol.">
        <title>Leveraging single-cell genomics to expand the fungal tree of life.</title>
        <authorList>
            <person name="Ahrendt S.R."/>
            <person name="Quandt C.A."/>
            <person name="Ciobanu D."/>
            <person name="Clum A."/>
            <person name="Salamov A."/>
            <person name="Andreopoulos B."/>
            <person name="Cheng J.F."/>
            <person name="Woyke T."/>
            <person name="Pelin A."/>
            <person name="Henrissat B."/>
            <person name="Reynolds N.K."/>
            <person name="Benny G.L."/>
            <person name="Smith M.E."/>
            <person name="James T.Y."/>
            <person name="Grigoriev I.V."/>
        </authorList>
    </citation>
    <scope>NUCLEOTIDE SEQUENCE [LARGE SCALE GENOMIC DNA]</scope>
    <source>
        <strain evidence="8">RSA 1356</strain>
    </source>
</reference>
<dbReference type="GO" id="GO:0032259">
    <property type="term" value="P:methylation"/>
    <property type="evidence" value="ECO:0007669"/>
    <property type="project" value="UniProtKB-KW"/>
</dbReference>
<organism evidence="7 8">
    <name type="scientific">Thamnocephalis sphaerospora</name>
    <dbReference type="NCBI Taxonomy" id="78915"/>
    <lineage>
        <taxon>Eukaryota</taxon>
        <taxon>Fungi</taxon>
        <taxon>Fungi incertae sedis</taxon>
        <taxon>Zoopagomycota</taxon>
        <taxon>Zoopagomycotina</taxon>
        <taxon>Zoopagomycetes</taxon>
        <taxon>Zoopagales</taxon>
        <taxon>Sigmoideomycetaceae</taxon>
        <taxon>Thamnocephalis</taxon>
    </lineage>
</organism>
<dbReference type="AlphaFoldDB" id="A0A4P9XMH7"/>
<evidence type="ECO:0000256" key="5">
    <source>
        <dbReference type="ARBA" id="ARBA00022691"/>
    </source>
</evidence>
<gene>
    <name evidence="7" type="ORF">THASP1DRAFT_31081</name>
</gene>
<keyword evidence="5" id="KW-0949">S-adenosyl-L-methionine</keyword>
<keyword evidence="8" id="KW-1185">Reference proteome</keyword>
<name>A0A4P9XMH7_9FUNG</name>
<dbReference type="EMBL" id="KZ992765">
    <property type="protein sequence ID" value="RKP07108.1"/>
    <property type="molecule type" value="Genomic_DNA"/>
</dbReference>
<dbReference type="Pfam" id="PF07942">
    <property type="entry name" value="CARME"/>
    <property type="match status" value="1"/>
</dbReference>
<dbReference type="OrthoDB" id="978at2759"/>
<evidence type="ECO:0000256" key="1">
    <source>
        <dbReference type="ARBA" id="ARBA00010086"/>
    </source>
</evidence>
<dbReference type="InterPro" id="IPR012901">
    <property type="entry name" value="CARME"/>
</dbReference>
<proteinExistence type="inferred from homology"/>
<keyword evidence="4" id="KW-0808">Transferase</keyword>
<dbReference type="InterPro" id="IPR029063">
    <property type="entry name" value="SAM-dependent_MTases_sf"/>
</dbReference>
<evidence type="ECO:0000313" key="7">
    <source>
        <dbReference type="EMBL" id="RKP07108.1"/>
    </source>
</evidence>
<accession>A0A4P9XMH7</accession>
<evidence type="ECO:0000256" key="4">
    <source>
        <dbReference type="ARBA" id="ARBA00022679"/>
    </source>
</evidence>
<dbReference type="STRING" id="78915.A0A4P9XMH7"/>
<feature type="region of interest" description="Disordered" evidence="6">
    <location>
        <begin position="1"/>
        <end position="38"/>
    </location>
</feature>
<keyword evidence="3" id="KW-0489">Methyltransferase</keyword>
<protein>
    <recommendedName>
        <fullName evidence="2">carnosine N-methyltransferase</fullName>
        <ecNumber evidence="2">2.1.1.22</ecNumber>
    </recommendedName>
</protein>
<dbReference type="Gene3D" id="3.40.50.150">
    <property type="entry name" value="Vaccinia Virus protein VP39"/>
    <property type="match status" value="1"/>
</dbReference>
<evidence type="ECO:0000256" key="2">
    <source>
        <dbReference type="ARBA" id="ARBA00012003"/>
    </source>
</evidence>